<accession>A0A0F9FB92</accession>
<protein>
    <submittedName>
        <fullName evidence="1">Uncharacterized protein</fullName>
    </submittedName>
</protein>
<name>A0A0F9FB92_9ZZZZ</name>
<organism evidence="1">
    <name type="scientific">marine sediment metagenome</name>
    <dbReference type="NCBI Taxonomy" id="412755"/>
    <lineage>
        <taxon>unclassified sequences</taxon>
        <taxon>metagenomes</taxon>
        <taxon>ecological metagenomes</taxon>
    </lineage>
</organism>
<dbReference type="AlphaFoldDB" id="A0A0F9FB92"/>
<reference evidence="1" key="1">
    <citation type="journal article" date="2015" name="Nature">
        <title>Complex archaea that bridge the gap between prokaryotes and eukaryotes.</title>
        <authorList>
            <person name="Spang A."/>
            <person name="Saw J.H."/>
            <person name="Jorgensen S.L."/>
            <person name="Zaremba-Niedzwiedzka K."/>
            <person name="Martijn J."/>
            <person name="Lind A.E."/>
            <person name="van Eijk R."/>
            <person name="Schleper C."/>
            <person name="Guy L."/>
            <person name="Ettema T.J."/>
        </authorList>
    </citation>
    <scope>NUCLEOTIDE SEQUENCE</scope>
</reference>
<evidence type="ECO:0000313" key="1">
    <source>
        <dbReference type="EMBL" id="KKL54570.1"/>
    </source>
</evidence>
<dbReference type="EMBL" id="LAZR01031151">
    <property type="protein sequence ID" value="KKL54570.1"/>
    <property type="molecule type" value="Genomic_DNA"/>
</dbReference>
<comment type="caution">
    <text evidence="1">The sequence shown here is derived from an EMBL/GenBank/DDBJ whole genome shotgun (WGS) entry which is preliminary data.</text>
</comment>
<gene>
    <name evidence="1" type="ORF">LCGC14_2264100</name>
</gene>
<proteinExistence type="predicted"/>
<sequence>MEGVTLERREGREIWHVTTDGNIKTIITPSSSIAVMDETVIRYDKALKRLARR</sequence>